<evidence type="ECO:0000256" key="2">
    <source>
        <dbReference type="ARBA" id="ARBA00022723"/>
    </source>
</evidence>
<feature type="domain" description="Fe2OG dioxygenase" evidence="7">
    <location>
        <begin position="155"/>
        <end position="292"/>
    </location>
</feature>
<dbReference type="PANTHER" id="PTHR10869">
    <property type="entry name" value="PROLYL 4-HYDROXYLASE ALPHA SUBUNIT"/>
    <property type="match status" value="1"/>
</dbReference>
<proteinExistence type="predicted"/>
<evidence type="ECO:0000313" key="8">
    <source>
        <dbReference type="EMBL" id="WAR24482.1"/>
    </source>
</evidence>
<evidence type="ECO:0000256" key="4">
    <source>
        <dbReference type="ARBA" id="ARBA00022964"/>
    </source>
</evidence>
<keyword evidence="9" id="KW-1185">Reference proteome</keyword>
<dbReference type="Gene3D" id="2.60.120.620">
    <property type="entry name" value="q2cbj1_9rhob like domain"/>
    <property type="match status" value="2"/>
</dbReference>
<dbReference type="PROSITE" id="PS51471">
    <property type="entry name" value="FE2OG_OXY"/>
    <property type="match status" value="2"/>
</dbReference>
<dbReference type="Proteomes" id="UP001164746">
    <property type="component" value="Chromosome 13"/>
</dbReference>
<gene>
    <name evidence="8" type="ORF">MAR_038151</name>
</gene>
<keyword evidence="3" id="KW-0847">Vitamin C</keyword>
<dbReference type="InterPro" id="IPR045054">
    <property type="entry name" value="P4HA-like"/>
</dbReference>
<dbReference type="SMART" id="SM00702">
    <property type="entry name" value="P4Hc"/>
    <property type="match status" value="2"/>
</dbReference>
<accession>A0ABY7FSC2</accession>
<dbReference type="InterPro" id="IPR044862">
    <property type="entry name" value="Pro_4_hyd_alph_FE2OG_OXY"/>
</dbReference>
<keyword evidence="4" id="KW-0223">Dioxygenase</keyword>
<sequence length="502" mass="57678">MVKALWNKTEDSRRGQVYRRMNTPIVKADLKNRHDRLCNGQSIENLLPNRHPPWRHLVCRTVDNGSPILRFQPIKLEERSLDPYVAIFHDVGSQHDIETVKEYAKPKLQRSTVSSLKGSVPDPGRTSQGMFIYDDSKYIKFAKRIEAATGLNYRGYEKFQIANYGVGGHYYCHHDFFASEYARNSQNGDNRIATFMMYLTDVVKGGATVFPDIDVSVFPKKGTAIFWYNMFRNGTVNMLTRHAACPVLVGEKHDRLCNGQSIENLLPNRHPPWRHLVCRTVVNGSPILRFQPIKLEERSLDPYVAIFHDVGSQHDIETVKEYAKPKLQRSRVRSLKGSVPDPGRTSQGMFIYDDSKYIKFAKRIEAATGLNYRGYEKFQIANYGVGGHYYCHHDFFASEYARNSHNGDNRIATFMMYLTDVVKGGATVFPDIDVSVFPKKGTAIFWYNMFRNGTVNMLTRHAACPVLVGEKWVGNLWIRRNAQIFNKPCGLDRLELDWTSFY</sequence>
<dbReference type="EMBL" id="CP111024">
    <property type="protein sequence ID" value="WAR24482.1"/>
    <property type="molecule type" value="Genomic_DNA"/>
</dbReference>
<reference evidence="8" key="1">
    <citation type="submission" date="2022-11" db="EMBL/GenBank/DDBJ databases">
        <title>Centuries of genome instability and evolution in soft-shell clam transmissible cancer (bioRxiv).</title>
        <authorList>
            <person name="Hart S.F.M."/>
            <person name="Yonemitsu M.A."/>
            <person name="Giersch R.M."/>
            <person name="Beal B.F."/>
            <person name="Arriagada G."/>
            <person name="Davis B.W."/>
            <person name="Ostrander E.A."/>
            <person name="Goff S.P."/>
            <person name="Metzger M.J."/>
        </authorList>
    </citation>
    <scope>NUCLEOTIDE SEQUENCE</scope>
    <source>
        <strain evidence="8">MELC-2E11</strain>
        <tissue evidence="8">Siphon/mantle</tissue>
    </source>
</reference>
<evidence type="ECO:0000256" key="3">
    <source>
        <dbReference type="ARBA" id="ARBA00022896"/>
    </source>
</evidence>
<protein>
    <submittedName>
        <fullName evidence="8">P4HA1-like protein</fullName>
    </submittedName>
</protein>
<dbReference type="Pfam" id="PF13640">
    <property type="entry name" value="2OG-FeII_Oxy_3"/>
    <property type="match status" value="2"/>
</dbReference>
<evidence type="ECO:0000256" key="6">
    <source>
        <dbReference type="ARBA" id="ARBA00023004"/>
    </source>
</evidence>
<keyword evidence="6" id="KW-0408">Iron</keyword>
<feature type="domain" description="Fe2OG dioxygenase" evidence="7">
    <location>
        <begin position="374"/>
        <end position="480"/>
    </location>
</feature>
<evidence type="ECO:0000259" key="7">
    <source>
        <dbReference type="PROSITE" id="PS51471"/>
    </source>
</evidence>
<evidence type="ECO:0000256" key="1">
    <source>
        <dbReference type="ARBA" id="ARBA00001961"/>
    </source>
</evidence>
<evidence type="ECO:0000313" key="9">
    <source>
        <dbReference type="Proteomes" id="UP001164746"/>
    </source>
</evidence>
<name>A0ABY7FSC2_MYAAR</name>
<dbReference type="InterPro" id="IPR005123">
    <property type="entry name" value="Oxoglu/Fe-dep_dioxygenase_dom"/>
</dbReference>
<evidence type="ECO:0000256" key="5">
    <source>
        <dbReference type="ARBA" id="ARBA00023002"/>
    </source>
</evidence>
<keyword evidence="5" id="KW-0560">Oxidoreductase</keyword>
<dbReference type="PANTHER" id="PTHR10869:SF244">
    <property type="entry name" value="PROLYL 4-HYDROXYLASE SUBUNIT ALPHA-2"/>
    <property type="match status" value="1"/>
</dbReference>
<keyword evidence="2" id="KW-0479">Metal-binding</keyword>
<dbReference type="InterPro" id="IPR006620">
    <property type="entry name" value="Pro_4_hyd_alph"/>
</dbReference>
<comment type="cofactor">
    <cofactor evidence="1">
        <name>L-ascorbate</name>
        <dbReference type="ChEBI" id="CHEBI:38290"/>
    </cofactor>
</comment>
<organism evidence="8 9">
    <name type="scientific">Mya arenaria</name>
    <name type="common">Soft-shell clam</name>
    <dbReference type="NCBI Taxonomy" id="6604"/>
    <lineage>
        <taxon>Eukaryota</taxon>
        <taxon>Metazoa</taxon>
        <taxon>Spiralia</taxon>
        <taxon>Lophotrochozoa</taxon>
        <taxon>Mollusca</taxon>
        <taxon>Bivalvia</taxon>
        <taxon>Autobranchia</taxon>
        <taxon>Heteroconchia</taxon>
        <taxon>Euheterodonta</taxon>
        <taxon>Imparidentia</taxon>
        <taxon>Neoheterodontei</taxon>
        <taxon>Myida</taxon>
        <taxon>Myoidea</taxon>
        <taxon>Myidae</taxon>
        <taxon>Mya</taxon>
    </lineage>
</organism>